<sequence length="467" mass="50635">MPATDSPAIIVARFLKASNYTKTYDAFIAEAGLPPDAGTVSKGDLTIEQLLEEKKTFDLSRDFEKLGVEEDDDGKGWRKPAPEHAERVSSLPSSSNILSVMVHTVEFADGSLPALFVTSADRRLHVLDASTMELRNSLAGLQDSPILSCVVFRQKHLLTAAMSGQLLVSDVDGSTVERRRDHSKYIVRIAVHDDEGEPLIATAGWDGKIVIYKPTFTSNGRLSLNEPTATITLQTKPEAMVFIKHPDAQEPILLVTRTDSSFLYYYTTESEPRLLGRQNLAPHSNAWVAFTPSAVALSPHDPTLVAVGTSTVPHMKLLLVRLLVPPYEQQTQPNGQPGLPRTSLLDDTPVVPETQSSQARRELALADRESAAIQIHCTTMAPQTAYSTPAVAWRPDGSGVWVNGDDGAVRGVEVNSGKVVWTLQGGHEAGSKVRCLWAGNVGDEEVLVSGGFDQRLVVWRSGALSGT</sequence>
<evidence type="ECO:0000313" key="4">
    <source>
        <dbReference type="EMBL" id="TKA76753.1"/>
    </source>
</evidence>
<dbReference type="InterPro" id="IPR015943">
    <property type="entry name" value="WD40/YVTN_repeat-like_dom_sf"/>
</dbReference>
<dbReference type="OrthoDB" id="1932312at2759"/>
<gene>
    <name evidence="4" type="ORF">B0A55_03641</name>
</gene>
<feature type="region of interest" description="Disordered" evidence="3">
    <location>
        <begin position="329"/>
        <end position="358"/>
    </location>
</feature>
<keyword evidence="2" id="KW-0677">Repeat</keyword>
<dbReference type="PANTHER" id="PTHR19848:SF8">
    <property type="entry name" value="F-BOX AND WD REPEAT DOMAIN CONTAINING 7"/>
    <property type="match status" value="1"/>
</dbReference>
<organism evidence="4 5">
    <name type="scientific">Friedmanniomyces simplex</name>
    <dbReference type="NCBI Taxonomy" id="329884"/>
    <lineage>
        <taxon>Eukaryota</taxon>
        <taxon>Fungi</taxon>
        <taxon>Dikarya</taxon>
        <taxon>Ascomycota</taxon>
        <taxon>Pezizomycotina</taxon>
        <taxon>Dothideomycetes</taxon>
        <taxon>Dothideomycetidae</taxon>
        <taxon>Mycosphaerellales</taxon>
        <taxon>Teratosphaeriaceae</taxon>
        <taxon>Friedmanniomyces</taxon>
    </lineage>
</organism>
<dbReference type="InterPro" id="IPR011047">
    <property type="entry name" value="Quinoprotein_ADH-like_sf"/>
</dbReference>
<keyword evidence="1" id="KW-0853">WD repeat</keyword>
<name>A0A4U0XMV1_9PEZI</name>
<dbReference type="InterPro" id="IPR006594">
    <property type="entry name" value="LisH"/>
</dbReference>
<dbReference type="PANTHER" id="PTHR19848">
    <property type="entry name" value="WD40 REPEAT PROTEIN"/>
    <property type="match status" value="1"/>
</dbReference>
<dbReference type="STRING" id="329884.A0A4U0XMV1"/>
<evidence type="ECO:0000256" key="3">
    <source>
        <dbReference type="SAM" id="MobiDB-lite"/>
    </source>
</evidence>
<evidence type="ECO:0000256" key="1">
    <source>
        <dbReference type="ARBA" id="ARBA00022574"/>
    </source>
</evidence>
<dbReference type="AlphaFoldDB" id="A0A4U0XMV1"/>
<keyword evidence="5" id="KW-1185">Reference proteome</keyword>
<dbReference type="Proteomes" id="UP000309340">
    <property type="component" value="Unassembled WGS sequence"/>
</dbReference>
<dbReference type="PROSITE" id="PS50896">
    <property type="entry name" value="LISH"/>
    <property type="match status" value="1"/>
</dbReference>
<evidence type="ECO:0000313" key="5">
    <source>
        <dbReference type="Proteomes" id="UP000309340"/>
    </source>
</evidence>
<evidence type="ECO:0000256" key="2">
    <source>
        <dbReference type="ARBA" id="ARBA00022737"/>
    </source>
</evidence>
<dbReference type="EMBL" id="NAJQ01000154">
    <property type="protein sequence ID" value="TKA76753.1"/>
    <property type="molecule type" value="Genomic_DNA"/>
</dbReference>
<dbReference type="SMART" id="SM00320">
    <property type="entry name" value="WD40"/>
    <property type="match status" value="4"/>
</dbReference>
<dbReference type="InterPro" id="IPR001680">
    <property type="entry name" value="WD40_rpt"/>
</dbReference>
<evidence type="ECO:0008006" key="6">
    <source>
        <dbReference type="Google" id="ProtNLM"/>
    </source>
</evidence>
<reference evidence="4 5" key="1">
    <citation type="submission" date="2017-03" db="EMBL/GenBank/DDBJ databases">
        <title>Genomes of endolithic fungi from Antarctica.</title>
        <authorList>
            <person name="Coleine C."/>
            <person name="Masonjones S."/>
            <person name="Stajich J.E."/>
        </authorList>
    </citation>
    <scope>NUCLEOTIDE SEQUENCE [LARGE SCALE GENOMIC DNA]</scope>
    <source>
        <strain evidence="4 5">CCFEE 5184</strain>
    </source>
</reference>
<dbReference type="SUPFAM" id="SSF50998">
    <property type="entry name" value="Quinoprotein alcohol dehydrogenase-like"/>
    <property type="match status" value="1"/>
</dbReference>
<dbReference type="Gene3D" id="2.130.10.10">
    <property type="entry name" value="YVTN repeat-like/Quinoprotein amine dehydrogenase"/>
    <property type="match status" value="2"/>
</dbReference>
<comment type="caution">
    <text evidence="4">The sequence shown here is derived from an EMBL/GenBank/DDBJ whole genome shotgun (WGS) entry which is preliminary data.</text>
</comment>
<proteinExistence type="predicted"/>
<accession>A0A4U0XMV1</accession>
<protein>
    <recommendedName>
        <fullName evidence="6">LisH domain-containing protein</fullName>
    </recommendedName>
</protein>